<reference evidence="1" key="1">
    <citation type="submission" date="2019-08" db="EMBL/GenBank/DDBJ databases">
        <authorList>
            <person name="Kucharzyk K."/>
            <person name="Murdoch R.W."/>
            <person name="Higgins S."/>
            <person name="Loffler F."/>
        </authorList>
    </citation>
    <scope>NUCLEOTIDE SEQUENCE</scope>
</reference>
<accession>A0A645HJR7</accession>
<organism evidence="1">
    <name type="scientific">bioreactor metagenome</name>
    <dbReference type="NCBI Taxonomy" id="1076179"/>
    <lineage>
        <taxon>unclassified sequences</taxon>
        <taxon>metagenomes</taxon>
        <taxon>ecological metagenomes</taxon>
    </lineage>
</organism>
<protein>
    <submittedName>
        <fullName evidence="1">Uncharacterized protein</fullName>
    </submittedName>
</protein>
<sequence>MVAGGVYARGGVAERETGAAFCKLRSQDVGSEHVHEVVRLGLAGNELAEKGVSVIHAVHDVKGGKRQRSGVRLFR</sequence>
<gene>
    <name evidence="1" type="ORF">SDC9_183893</name>
</gene>
<dbReference type="EMBL" id="VSSQ01090488">
    <property type="protein sequence ID" value="MPN36384.1"/>
    <property type="molecule type" value="Genomic_DNA"/>
</dbReference>
<evidence type="ECO:0000313" key="1">
    <source>
        <dbReference type="EMBL" id="MPN36384.1"/>
    </source>
</evidence>
<name>A0A645HJR7_9ZZZZ</name>
<dbReference type="AlphaFoldDB" id="A0A645HJR7"/>
<proteinExistence type="predicted"/>
<comment type="caution">
    <text evidence="1">The sequence shown here is derived from an EMBL/GenBank/DDBJ whole genome shotgun (WGS) entry which is preliminary data.</text>
</comment>